<name>A0AAE0AVY3_9ROSI</name>
<keyword evidence="3" id="KW-1185">Reference proteome</keyword>
<evidence type="ECO:0000313" key="2">
    <source>
        <dbReference type="EMBL" id="KAK3224868.1"/>
    </source>
</evidence>
<proteinExistence type="predicted"/>
<dbReference type="EMBL" id="JANJYJ010000002">
    <property type="protein sequence ID" value="KAK3224868.1"/>
    <property type="molecule type" value="Genomic_DNA"/>
</dbReference>
<accession>A0AAE0AVY3</accession>
<evidence type="ECO:0000256" key="1">
    <source>
        <dbReference type="SAM" id="MobiDB-lite"/>
    </source>
</evidence>
<dbReference type="Proteomes" id="UP001281410">
    <property type="component" value="Unassembled WGS sequence"/>
</dbReference>
<protein>
    <recommendedName>
        <fullName evidence="4">Transposase</fullName>
    </recommendedName>
</protein>
<reference evidence="2" key="1">
    <citation type="journal article" date="2023" name="Plant J.">
        <title>Genome sequences and population genomics provide insights into the demographic history, inbreeding, and mutation load of two 'living fossil' tree species of Dipteronia.</title>
        <authorList>
            <person name="Feng Y."/>
            <person name="Comes H.P."/>
            <person name="Chen J."/>
            <person name="Zhu S."/>
            <person name="Lu R."/>
            <person name="Zhang X."/>
            <person name="Li P."/>
            <person name="Qiu J."/>
            <person name="Olsen K.M."/>
            <person name="Qiu Y."/>
        </authorList>
    </citation>
    <scope>NUCLEOTIDE SEQUENCE</scope>
    <source>
        <strain evidence="2">NBL</strain>
    </source>
</reference>
<gene>
    <name evidence="2" type="ORF">Dsin_004730</name>
</gene>
<feature type="region of interest" description="Disordered" evidence="1">
    <location>
        <begin position="95"/>
        <end position="119"/>
    </location>
</feature>
<evidence type="ECO:0008006" key="4">
    <source>
        <dbReference type="Google" id="ProtNLM"/>
    </source>
</evidence>
<evidence type="ECO:0000313" key="3">
    <source>
        <dbReference type="Proteomes" id="UP001281410"/>
    </source>
</evidence>
<dbReference type="PANTHER" id="PTHR31973:SF187">
    <property type="entry name" value="MUTATOR TRANSPOSASE MUDRA PROTEIN"/>
    <property type="match status" value="1"/>
</dbReference>
<comment type="caution">
    <text evidence="2">The sequence shown here is derived from an EMBL/GenBank/DDBJ whole genome shotgun (WGS) entry which is preliminary data.</text>
</comment>
<feature type="compositionally biased region" description="Acidic residues" evidence="1">
    <location>
        <begin position="95"/>
        <end position="104"/>
    </location>
</feature>
<dbReference type="PANTHER" id="PTHR31973">
    <property type="entry name" value="POLYPROTEIN, PUTATIVE-RELATED"/>
    <property type="match status" value="1"/>
</dbReference>
<organism evidence="2 3">
    <name type="scientific">Dipteronia sinensis</name>
    <dbReference type="NCBI Taxonomy" id="43782"/>
    <lineage>
        <taxon>Eukaryota</taxon>
        <taxon>Viridiplantae</taxon>
        <taxon>Streptophyta</taxon>
        <taxon>Embryophyta</taxon>
        <taxon>Tracheophyta</taxon>
        <taxon>Spermatophyta</taxon>
        <taxon>Magnoliopsida</taxon>
        <taxon>eudicotyledons</taxon>
        <taxon>Gunneridae</taxon>
        <taxon>Pentapetalae</taxon>
        <taxon>rosids</taxon>
        <taxon>malvids</taxon>
        <taxon>Sapindales</taxon>
        <taxon>Sapindaceae</taxon>
        <taxon>Hippocastanoideae</taxon>
        <taxon>Acereae</taxon>
        <taxon>Dipteronia</taxon>
    </lineage>
</organism>
<sequence length="352" mass="39050">MEFGLRGFDTICFRVEHASYKPCPPAQGSPNQPIEEPEVVEQIGWYDDEASLFDYVAGSDRESEENDDDSDGVGLGGDDGDGVCLCGDDEDGIGLDGDNGDDGDGVALGGDDRDGLGLGGDDGDGIGLDGDNGDDVFESMFENVVGNDEITKECMDLFEGYESMLDDEFSSDSDTDKSQVKEGVVLDRIKNDKQRQTYQYNVAGCPWRAHASWMVDKTTFMIKTLVDQHECHMVCYNKEAKVKWIASKFDSIVKSNPSINMKVLTDLLLEKLNVFCARHIDANFRGSYCGDNFKRFFWKASRSSNVYDFNAALKDIGEIKLGAKEWLAKIEPHLWSRFAFDKVIGCDHVTNN</sequence>
<dbReference type="AlphaFoldDB" id="A0AAE0AVY3"/>